<reference evidence="1" key="1">
    <citation type="submission" date="2020-08" db="EMBL/GenBank/DDBJ databases">
        <title>Genome public.</title>
        <authorList>
            <person name="Liu C."/>
            <person name="Sun Q."/>
        </authorList>
    </citation>
    <scope>NUCLEOTIDE SEQUENCE</scope>
    <source>
        <strain evidence="1">BX8</strain>
    </source>
</reference>
<dbReference type="RefSeq" id="WP_186886278.1">
    <property type="nucleotide sequence ID" value="NZ_JACONZ010000001.1"/>
</dbReference>
<name>A0A923I6L2_9FIRM</name>
<sequence>MKQIRVRFEPDTPESYKEKTIKKIVELGWVQNSQKVQLIPAKDDPNQNARDITFFFDWTHDSDVVYPEEVEFAILP</sequence>
<protein>
    <submittedName>
        <fullName evidence="1">Uncharacterized protein</fullName>
    </submittedName>
</protein>
<comment type="caution">
    <text evidence="1">The sequence shown here is derived from an EMBL/GenBank/DDBJ whole genome shotgun (WGS) entry which is preliminary data.</text>
</comment>
<proteinExistence type="predicted"/>
<evidence type="ECO:0000313" key="2">
    <source>
        <dbReference type="Proteomes" id="UP000659630"/>
    </source>
</evidence>
<evidence type="ECO:0000313" key="1">
    <source>
        <dbReference type="EMBL" id="MBC5579897.1"/>
    </source>
</evidence>
<organism evidence="1 2">
    <name type="scientific">Anaerofilum hominis</name>
    <dbReference type="NCBI Taxonomy" id="2763016"/>
    <lineage>
        <taxon>Bacteria</taxon>
        <taxon>Bacillati</taxon>
        <taxon>Bacillota</taxon>
        <taxon>Clostridia</taxon>
        <taxon>Eubacteriales</taxon>
        <taxon>Oscillospiraceae</taxon>
        <taxon>Anaerofilum</taxon>
    </lineage>
</organism>
<accession>A0A923I6L2</accession>
<dbReference type="Proteomes" id="UP000659630">
    <property type="component" value="Unassembled WGS sequence"/>
</dbReference>
<dbReference type="EMBL" id="JACONZ010000001">
    <property type="protein sequence ID" value="MBC5579897.1"/>
    <property type="molecule type" value="Genomic_DNA"/>
</dbReference>
<keyword evidence="2" id="KW-1185">Reference proteome</keyword>
<dbReference type="AlphaFoldDB" id="A0A923I6L2"/>
<gene>
    <name evidence="1" type="ORF">H8S23_00050</name>
</gene>